<dbReference type="AlphaFoldDB" id="A0A165FP13"/>
<dbReference type="STRING" id="1328760.A0A165FP13"/>
<evidence type="ECO:0000313" key="3">
    <source>
        <dbReference type="Proteomes" id="UP000076632"/>
    </source>
</evidence>
<gene>
    <name evidence="2" type="ORF">L228DRAFT_248993</name>
</gene>
<feature type="region of interest" description="Disordered" evidence="1">
    <location>
        <begin position="39"/>
        <end position="91"/>
    </location>
</feature>
<sequence>MQSSMQPAIAPAPHAMQNTAQDNAAEISLREHLLAQVHSPQPGTHHLDNIGSGSSMSPHDHNIDPAIAGPGLQPSPGGEAPGAGDLSDEAAANAAAAAELKKAGGKRELSTSKRAAQNRAAQVRNIDDKTNAIIFFLFQVPGFPVPSKSRKVWSQKVSPFCKCSCLEECARKSCILSSSEKKERLLELFLDSCSRSARSCFVTSLSSIPSSHYNTKIIPSILRHHGAYVRTIH</sequence>
<organism evidence="2 3">
    <name type="scientific">Xylona heveae (strain CBS 132557 / TC161)</name>
    <dbReference type="NCBI Taxonomy" id="1328760"/>
    <lineage>
        <taxon>Eukaryota</taxon>
        <taxon>Fungi</taxon>
        <taxon>Dikarya</taxon>
        <taxon>Ascomycota</taxon>
        <taxon>Pezizomycotina</taxon>
        <taxon>Xylonomycetes</taxon>
        <taxon>Xylonales</taxon>
        <taxon>Xylonaceae</taxon>
        <taxon>Xylona</taxon>
    </lineage>
</organism>
<keyword evidence="3" id="KW-1185">Reference proteome</keyword>
<evidence type="ECO:0008006" key="4">
    <source>
        <dbReference type="Google" id="ProtNLM"/>
    </source>
</evidence>
<proteinExistence type="predicted"/>
<dbReference type="EMBL" id="KV407461">
    <property type="protein sequence ID" value="KZF21210.1"/>
    <property type="molecule type" value="Genomic_DNA"/>
</dbReference>
<evidence type="ECO:0000256" key="1">
    <source>
        <dbReference type="SAM" id="MobiDB-lite"/>
    </source>
</evidence>
<dbReference type="Proteomes" id="UP000076632">
    <property type="component" value="Unassembled WGS sequence"/>
</dbReference>
<dbReference type="InParanoid" id="A0A165FP13"/>
<protein>
    <recommendedName>
        <fullName evidence="4">BZIP domain-containing protein</fullName>
    </recommendedName>
</protein>
<dbReference type="RefSeq" id="XP_018186765.1">
    <property type="nucleotide sequence ID" value="XM_018332986.1"/>
</dbReference>
<dbReference type="GeneID" id="28898123"/>
<accession>A0A165FP13</accession>
<name>A0A165FP13_XYLHT</name>
<dbReference type="OrthoDB" id="2593073at2759"/>
<evidence type="ECO:0000313" key="2">
    <source>
        <dbReference type="EMBL" id="KZF21210.1"/>
    </source>
</evidence>
<reference evidence="2 3" key="1">
    <citation type="journal article" date="2016" name="Fungal Biol.">
        <title>The genome of Xylona heveae provides a window into fungal endophytism.</title>
        <authorList>
            <person name="Gazis R."/>
            <person name="Kuo A."/>
            <person name="Riley R."/>
            <person name="LaButti K."/>
            <person name="Lipzen A."/>
            <person name="Lin J."/>
            <person name="Amirebrahimi M."/>
            <person name="Hesse C.N."/>
            <person name="Spatafora J.W."/>
            <person name="Henrissat B."/>
            <person name="Hainaut M."/>
            <person name="Grigoriev I.V."/>
            <person name="Hibbett D.S."/>
        </authorList>
    </citation>
    <scope>NUCLEOTIDE SEQUENCE [LARGE SCALE GENOMIC DNA]</scope>
    <source>
        <strain evidence="2 3">TC161</strain>
    </source>
</reference>